<evidence type="ECO:0000313" key="6">
    <source>
        <dbReference type="Proteomes" id="UP001162972"/>
    </source>
</evidence>
<keyword evidence="2" id="KW-0677">Repeat</keyword>
<dbReference type="PROSITE" id="PS51375">
    <property type="entry name" value="PPR"/>
    <property type="match status" value="1"/>
</dbReference>
<evidence type="ECO:0000256" key="1">
    <source>
        <dbReference type="ARBA" id="ARBA00006643"/>
    </source>
</evidence>
<dbReference type="AlphaFoldDB" id="A0AAD6KLZ7"/>
<dbReference type="Pfam" id="PF01535">
    <property type="entry name" value="PPR"/>
    <property type="match status" value="2"/>
</dbReference>
<keyword evidence="6" id="KW-1185">Reference proteome</keyword>
<feature type="repeat" description="PPR" evidence="4">
    <location>
        <begin position="75"/>
        <end position="109"/>
    </location>
</feature>
<reference evidence="5 6" key="1">
    <citation type="journal article" date="2023" name="Int. J. Mol. Sci.">
        <title>De Novo Assembly and Annotation of 11 Diverse Shrub Willow (Salix) Genomes Reveals Novel Gene Organization in Sex-Linked Regions.</title>
        <authorList>
            <person name="Hyden B."/>
            <person name="Feng K."/>
            <person name="Yates T.B."/>
            <person name="Jawdy S."/>
            <person name="Cereghino C."/>
            <person name="Smart L.B."/>
            <person name="Muchero W."/>
        </authorList>
    </citation>
    <scope>NUCLEOTIDE SEQUENCE [LARGE SCALE GENOMIC DNA]</scope>
    <source>
        <tissue evidence="5">Shoot tip</tissue>
    </source>
</reference>
<accession>A0AAD6KLZ7</accession>
<organism evidence="5 6">
    <name type="scientific">Salix udensis</name>
    <dbReference type="NCBI Taxonomy" id="889485"/>
    <lineage>
        <taxon>Eukaryota</taxon>
        <taxon>Viridiplantae</taxon>
        <taxon>Streptophyta</taxon>
        <taxon>Embryophyta</taxon>
        <taxon>Tracheophyta</taxon>
        <taxon>Spermatophyta</taxon>
        <taxon>Magnoliopsida</taxon>
        <taxon>eudicotyledons</taxon>
        <taxon>Gunneridae</taxon>
        <taxon>Pentapetalae</taxon>
        <taxon>rosids</taxon>
        <taxon>fabids</taxon>
        <taxon>Malpighiales</taxon>
        <taxon>Salicaceae</taxon>
        <taxon>Saliceae</taxon>
        <taxon>Salix</taxon>
    </lineage>
</organism>
<evidence type="ECO:0000256" key="4">
    <source>
        <dbReference type="PROSITE-ProRule" id="PRU00708"/>
    </source>
</evidence>
<dbReference type="GO" id="GO:0003723">
    <property type="term" value="F:RNA binding"/>
    <property type="evidence" value="ECO:0007669"/>
    <property type="project" value="InterPro"/>
</dbReference>
<dbReference type="NCBIfam" id="TIGR00756">
    <property type="entry name" value="PPR"/>
    <property type="match status" value="1"/>
</dbReference>
<evidence type="ECO:0000256" key="2">
    <source>
        <dbReference type="ARBA" id="ARBA00022737"/>
    </source>
</evidence>
<evidence type="ECO:0000313" key="5">
    <source>
        <dbReference type="EMBL" id="KAJ6425851.1"/>
    </source>
</evidence>
<dbReference type="Gene3D" id="1.25.40.10">
    <property type="entry name" value="Tetratricopeptide repeat domain"/>
    <property type="match status" value="1"/>
</dbReference>
<evidence type="ECO:0000256" key="3">
    <source>
        <dbReference type="ARBA" id="ARBA00022946"/>
    </source>
</evidence>
<dbReference type="FunFam" id="1.25.40.10:FF:000488">
    <property type="entry name" value="Pentatricopeptide repeat-containing protein, mitochondrial"/>
    <property type="match status" value="1"/>
</dbReference>
<dbReference type="EMBL" id="JAPFFJ010000006">
    <property type="protein sequence ID" value="KAJ6425851.1"/>
    <property type="molecule type" value="Genomic_DNA"/>
</dbReference>
<protein>
    <recommendedName>
        <fullName evidence="7">Pentatricopeptide repeat-containing protein</fullName>
    </recommendedName>
</protein>
<dbReference type="PANTHER" id="PTHR47926:SF347">
    <property type="entry name" value="PENTATRICOPEPTIDE REPEAT-CONTAINING PROTEIN"/>
    <property type="match status" value="1"/>
</dbReference>
<evidence type="ECO:0008006" key="7">
    <source>
        <dbReference type="Google" id="ProtNLM"/>
    </source>
</evidence>
<sequence length="223" mass="25041">MLRSDTEPNEFTFATVLTSCTGVLGFELGRQIHSLIIKRNYESHIFVGSSLLDMYAKAGGIHEAQGIFECLPERDVVSCTAIISGYAQLGLDEEALELFRRFQREGMSSNYVTYARYMLVTAAGDYGKAIPCSKTNLPITAPVVYQLYFTLIQQAIQAQKDQLQGGGLIMRYICLEASGLTRCLMACFTTSQSQLFSFLFRGWLQLVENFRYSGLEKLEELKI</sequence>
<name>A0AAD6KLZ7_9ROSI</name>
<dbReference type="InterPro" id="IPR002885">
    <property type="entry name" value="PPR_rpt"/>
</dbReference>
<proteinExistence type="inferred from homology"/>
<comment type="caution">
    <text evidence="5">The sequence shown here is derived from an EMBL/GenBank/DDBJ whole genome shotgun (WGS) entry which is preliminary data.</text>
</comment>
<dbReference type="Proteomes" id="UP001162972">
    <property type="component" value="Chromosome 16"/>
</dbReference>
<gene>
    <name evidence="5" type="ORF">OIU84_026431</name>
</gene>
<dbReference type="GO" id="GO:0009451">
    <property type="term" value="P:RNA modification"/>
    <property type="evidence" value="ECO:0007669"/>
    <property type="project" value="InterPro"/>
</dbReference>
<dbReference type="InterPro" id="IPR046960">
    <property type="entry name" value="PPR_At4g14850-like_plant"/>
</dbReference>
<dbReference type="PANTHER" id="PTHR47926">
    <property type="entry name" value="PENTATRICOPEPTIDE REPEAT-CONTAINING PROTEIN"/>
    <property type="match status" value="1"/>
</dbReference>
<keyword evidence="3" id="KW-0809">Transit peptide</keyword>
<comment type="similarity">
    <text evidence="1">Belongs to the PPR family. PCMP-H subfamily.</text>
</comment>
<dbReference type="InterPro" id="IPR011990">
    <property type="entry name" value="TPR-like_helical_dom_sf"/>
</dbReference>